<proteinExistence type="predicted"/>
<dbReference type="AlphaFoldDB" id="A0A9W8LNE3"/>
<gene>
    <name evidence="3" type="ORF">H4R18_000184</name>
</gene>
<keyword evidence="2" id="KW-0472">Membrane</keyword>
<evidence type="ECO:0000256" key="2">
    <source>
        <dbReference type="SAM" id="Phobius"/>
    </source>
</evidence>
<name>A0A9W8LNE3_9FUNG</name>
<feature type="region of interest" description="Disordered" evidence="1">
    <location>
        <begin position="139"/>
        <end position="196"/>
    </location>
</feature>
<evidence type="ECO:0000256" key="1">
    <source>
        <dbReference type="SAM" id="MobiDB-lite"/>
    </source>
</evidence>
<keyword evidence="2" id="KW-1133">Transmembrane helix</keyword>
<reference evidence="3" key="1">
    <citation type="submission" date="2022-07" db="EMBL/GenBank/DDBJ databases">
        <title>Phylogenomic reconstructions and comparative analyses of Kickxellomycotina fungi.</title>
        <authorList>
            <person name="Reynolds N.K."/>
            <person name="Stajich J.E."/>
            <person name="Barry K."/>
            <person name="Grigoriev I.V."/>
            <person name="Crous P."/>
            <person name="Smith M.E."/>
        </authorList>
    </citation>
    <scope>NUCLEOTIDE SEQUENCE</scope>
    <source>
        <strain evidence="3">NBRC 105414</strain>
    </source>
</reference>
<keyword evidence="4" id="KW-1185">Reference proteome</keyword>
<protein>
    <recommendedName>
        <fullName evidence="5">Transmembrane protein</fullName>
    </recommendedName>
</protein>
<comment type="caution">
    <text evidence="3">The sequence shown here is derived from an EMBL/GenBank/DDBJ whole genome shotgun (WGS) entry which is preliminary data.</text>
</comment>
<keyword evidence="2" id="KW-0812">Transmembrane</keyword>
<accession>A0A9W8LNE3</accession>
<dbReference type="Proteomes" id="UP001140217">
    <property type="component" value="Unassembled WGS sequence"/>
</dbReference>
<evidence type="ECO:0008006" key="5">
    <source>
        <dbReference type="Google" id="ProtNLM"/>
    </source>
</evidence>
<dbReference type="EMBL" id="JANBUL010000005">
    <property type="protein sequence ID" value="KAJ2785969.1"/>
    <property type="molecule type" value="Genomic_DNA"/>
</dbReference>
<sequence length="196" mass="21663">MDPRALWPRASFEQQQQAEQSNSDRMCGLMSCRALLYILLCLVLGFLAGIYVYWYKRTHRRQRCANSAADGEGVVVVHDGSGARSFLDRLMSWRKTPRPKTPAERQQSLVGVVYVSNASVQPAEYPMMPLPRTSVDSELPTYASPGHPAAARVPDADKPRYLETSIPYPPPDYEQLDSHGACSSTQGSASEAKCAP</sequence>
<evidence type="ECO:0000313" key="3">
    <source>
        <dbReference type="EMBL" id="KAJ2785969.1"/>
    </source>
</evidence>
<organism evidence="3 4">
    <name type="scientific">Coemansia javaensis</name>
    <dbReference type="NCBI Taxonomy" id="2761396"/>
    <lineage>
        <taxon>Eukaryota</taxon>
        <taxon>Fungi</taxon>
        <taxon>Fungi incertae sedis</taxon>
        <taxon>Zoopagomycota</taxon>
        <taxon>Kickxellomycotina</taxon>
        <taxon>Kickxellomycetes</taxon>
        <taxon>Kickxellales</taxon>
        <taxon>Kickxellaceae</taxon>
        <taxon>Coemansia</taxon>
    </lineage>
</organism>
<evidence type="ECO:0000313" key="4">
    <source>
        <dbReference type="Proteomes" id="UP001140217"/>
    </source>
</evidence>
<feature type="transmembrane region" description="Helical" evidence="2">
    <location>
        <begin position="34"/>
        <end position="54"/>
    </location>
</feature>